<sequence>MTQQPVRTQGPGPPQPPLPPPSPQQQAAQHIFSQQDNHGSQCSRLSLARQPSVDGSDPLATMFQSSAVLQYSSLVTSRQQPHHHHHLLFLPYHLGSKSLLLAILPLVILSASLCSSSKDIFSSPLHRCQPVTVLQATTTPVNLSIAPSLLYITIHI</sequence>
<accession>A0AB34HNU6</accession>
<protein>
    <submittedName>
        <fullName evidence="2">Uncharacterized protein</fullName>
    </submittedName>
</protein>
<dbReference type="EMBL" id="JAIQCJ010001016">
    <property type="protein sequence ID" value="KAJ8793257.1"/>
    <property type="molecule type" value="Genomic_DNA"/>
</dbReference>
<keyword evidence="3" id="KW-1185">Reference proteome</keyword>
<evidence type="ECO:0000256" key="1">
    <source>
        <dbReference type="SAM" id="MobiDB-lite"/>
    </source>
</evidence>
<organism evidence="2 3">
    <name type="scientific">Eschrichtius robustus</name>
    <name type="common">California gray whale</name>
    <name type="synonym">Eschrichtius gibbosus</name>
    <dbReference type="NCBI Taxonomy" id="9764"/>
    <lineage>
        <taxon>Eukaryota</taxon>
        <taxon>Metazoa</taxon>
        <taxon>Chordata</taxon>
        <taxon>Craniata</taxon>
        <taxon>Vertebrata</taxon>
        <taxon>Euteleostomi</taxon>
        <taxon>Mammalia</taxon>
        <taxon>Eutheria</taxon>
        <taxon>Laurasiatheria</taxon>
        <taxon>Artiodactyla</taxon>
        <taxon>Whippomorpha</taxon>
        <taxon>Cetacea</taxon>
        <taxon>Mysticeti</taxon>
        <taxon>Eschrichtiidae</taxon>
        <taxon>Eschrichtius</taxon>
    </lineage>
</organism>
<proteinExistence type="predicted"/>
<name>A0AB34HNU6_ESCRO</name>
<evidence type="ECO:0000313" key="3">
    <source>
        <dbReference type="Proteomes" id="UP001159641"/>
    </source>
</evidence>
<feature type="compositionally biased region" description="Low complexity" evidence="1">
    <location>
        <begin position="1"/>
        <end position="10"/>
    </location>
</feature>
<dbReference type="Proteomes" id="UP001159641">
    <property type="component" value="Unassembled WGS sequence"/>
</dbReference>
<feature type="compositionally biased region" description="Pro residues" evidence="1">
    <location>
        <begin position="11"/>
        <end position="23"/>
    </location>
</feature>
<feature type="region of interest" description="Disordered" evidence="1">
    <location>
        <begin position="1"/>
        <end position="36"/>
    </location>
</feature>
<gene>
    <name evidence="2" type="ORF">J1605_000252</name>
</gene>
<dbReference type="AlphaFoldDB" id="A0AB34HNU6"/>
<comment type="caution">
    <text evidence="2">The sequence shown here is derived from an EMBL/GenBank/DDBJ whole genome shotgun (WGS) entry which is preliminary data.</text>
</comment>
<evidence type="ECO:0000313" key="2">
    <source>
        <dbReference type="EMBL" id="KAJ8793257.1"/>
    </source>
</evidence>
<reference evidence="2 3" key="1">
    <citation type="submission" date="2022-11" db="EMBL/GenBank/DDBJ databases">
        <title>Whole genome sequence of Eschrichtius robustus ER-17-0199.</title>
        <authorList>
            <person name="Bruniche-Olsen A."/>
            <person name="Black A.N."/>
            <person name="Fields C.J."/>
            <person name="Walden K."/>
            <person name="Dewoody J.A."/>
        </authorList>
    </citation>
    <scope>NUCLEOTIDE SEQUENCE [LARGE SCALE GENOMIC DNA]</scope>
    <source>
        <strain evidence="2">ER-17-0199</strain>
        <tissue evidence="2">Blubber</tissue>
    </source>
</reference>